<dbReference type="Proteomes" id="UP000562352">
    <property type="component" value="Unassembled WGS sequence"/>
</dbReference>
<dbReference type="EMBL" id="JACHJJ010000004">
    <property type="protein sequence ID" value="MBB5962532.1"/>
    <property type="molecule type" value="Genomic_DNA"/>
</dbReference>
<evidence type="ECO:0000256" key="1">
    <source>
        <dbReference type="SAM" id="MobiDB-lite"/>
    </source>
</evidence>
<keyword evidence="3" id="KW-1185">Reference proteome</keyword>
<dbReference type="AlphaFoldDB" id="A0A841CVW9"/>
<evidence type="ECO:0000313" key="3">
    <source>
        <dbReference type="Proteomes" id="UP000562352"/>
    </source>
</evidence>
<dbReference type="RefSeq" id="WP_338047667.1">
    <property type="nucleotide sequence ID" value="NZ_BAAAWZ010000001.1"/>
</dbReference>
<feature type="compositionally biased region" description="Basic and acidic residues" evidence="1">
    <location>
        <begin position="108"/>
        <end position="128"/>
    </location>
</feature>
<evidence type="ECO:0000313" key="2">
    <source>
        <dbReference type="EMBL" id="MBB5962532.1"/>
    </source>
</evidence>
<feature type="region of interest" description="Disordered" evidence="1">
    <location>
        <begin position="100"/>
        <end position="139"/>
    </location>
</feature>
<gene>
    <name evidence="2" type="ORF">FHS22_001793</name>
</gene>
<name>A0A841CVW9_PLAVE</name>
<organism evidence="2 3">
    <name type="scientific">Planomonospora venezuelensis</name>
    <dbReference type="NCBI Taxonomy" id="1999"/>
    <lineage>
        <taxon>Bacteria</taxon>
        <taxon>Bacillati</taxon>
        <taxon>Actinomycetota</taxon>
        <taxon>Actinomycetes</taxon>
        <taxon>Streptosporangiales</taxon>
        <taxon>Streptosporangiaceae</taxon>
        <taxon>Planomonospora</taxon>
    </lineage>
</organism>
<proteinExistence type="predicted"/>
<protein>
    <submittedName>
        <fullName evidence="2">Uncharacterized protein</fullName>
    </submittedName>
</protein>
<reference evidence="2 3" key="1">
    <citation type="submission" date="2020-08" db="EMBL/GenBank/DDBJ databases">
        <title>Genomic Encyclopedia of Type Strains, Phase III (KMG-III): the genomes of soil and plant-associated and newly described type strains.</title>
        <authorList>
            <person name="Whitman W."/>
        </authorList>
    </citation>
    <scope>NUCLEOTIDE SEQUENCE [LARGE SCALE GENOMIC DNA]</scope>
    <source>
        <strain evidence="2 3">CECT 3303</strain>
    </source>
</reference>
<sequence length="318" mass="34799">MRPILTEADVAAQREGRIRSDAGRAFRLAHREFVVEYLEGWDHDMGSSEIRKASAQDEAELVVRLQAWGAPRHAASPLAARPYDLRHAAVSLWLDAGAHAPEAGGPRRGRDAQDLRQVHRRPTRDGQPADRGSAHGVNGLVRDTAGVELSADLRNRLAELRGGLLHERPLQGTVPDAGWLACDLLEAGLDTPAIQELIEQTLSIGPMSEVEPLVRRVLAEAGFPPIDVQRDPWVVARDVAQGIVEGSLPISDGANYLIWQSMDECGHPSEITEFMLLMDDWQARCRTEPPADDEFREQAAKIVEAVNRHLGTEAGGGT</sequence>
<comment type="caution">
    <text evidence="2">The sequence shown here is derived from an EMBL/GenBank/DDBJ whole genome shotgun (WGS) entry which is preliminary data.</text>
</comment>
<accession>A0A841CVW9</accession>